<dbReference type="Gene3D" id="3.30.1490.100">
    <property type="entry name" value="DNA polymerase, Y-family, little finger domain"/>
    <property type="match status" value="1"/>
</dbReference>
<gene>
    <name evidence="5" type="primary">dinB</name>
    <name evidence="8" type="ORF">J2S03_003366</name>
</gene>
<feature type="domain" description="UmuC" evidence="7">
    <location>
        <begin position="14"/>
        <end position="196"/>
    </location>
</feature>
<organism evidence="8 9">
    <name type="scientific">Alicyclobacillus cycloheptanicus</name>
    <dbReference type="NCBI Taxonomy" id="1457"/>
    <lineage>
        <taxon>Bacteria</taxon>
        <taxon>Bacillati</taxon>
        <taxon>Bacillota</taxon>
        <taxon>Bacilli</taxon>
        <taxon>Bacillales</taxon>
        <taxon>Alicyclobacillaceae</taxon>
        <taxon>Alicyclobacillus</taxon>
    </lineage>
</organism>
<keyword evidence="9" id="KW-1185">Reference proteome</keyword>
<comment type="subcellular location">
    <subcellularLocation>
        <location evidence="5">Cytoplasm</location>
    </subcellularLocation>
</comment>
<dbReference type="HAMAP" id="MF_01113">
    <property type="entry name" value="DNApol_IV"/>
    <property type="match status" value="1"/>
</dbReference>
<dbReference type="EMBL" id="JAUSTP010000047">
    <property type="protein sequence ID" value="MDQ0191495.1"/>
    <property type="molecule type" value="Genomic_DNA"/>
</dbReference>
<dbReference type="InterPro" id="IPR043502">
    <property type="entry name" value="DNA/RNA_pol_sf"/>
</dbReference>
<dbReference type="InterPro" id="IPR036775">
    <property type="entry name" value="DNA_pol_Y-fam_lit_finger_sf"/>
</dbReference>
<dbReference type="InterPro" id="IPR022880">
    <property type="entry name" value="DNApol_IV"/>
</dbReference>
<dbReference type="PANTHER" id="PTHR11076:SF33">
    <property type="entry name" value="DNA POLYMERASE KAPPA"/>
    <property type="match status" value="1"/>
</dbReference>
<evidence type="ECO:0000256" key="2">
    <source>
        <dbReference type="ARBA" id="ARBA00022457"/>
    </source>
</evidence>
<keyword evidence="5" id="KW-0234">DNA repair</keyword>
<comment type="cofactor">
    <cofactor evidence="5">
        <name>Mg(2+)</name>
        <dbReference type="ChEBI" id="CHEBI:18420"/>
    </cofactor>
    <text evidence="5">Binds 2 magnesium ions per subunit.</text>
</comment>
<dbReference type="PANTHER" id="PTHR11076">
    <property type="entry name" value="DNA REPAIR POLYMERASE UMUC / TRANSFERASE FAMILY MEMBER"/>
    <property type="match status" value="1"/>
</dbReference>
<comment type="similarity">
    <text evidence="1 5">Belongs to the DNA polymerase type-Y family.</text>
</comment>
<reference evidence="8 9" key="1">
    <citation type="submission" date="2023-07" db="EMBL/GenBank/DDBJ databases">
        <title>Genomic Encyclopedia of Type Strains, Phase IV (KMG-IV): sequencing the most valuable type-strain genomes for metagenomic binning, comparative biology and taxonomic classification.</title>
        <authorList>
            <person name="Goeker M."/>
        </authorList>
    </citation>
    <scope>NUCLEOTIDE SEQUENCE [LARGE SCALE GENOMIC DNA]</scope>
    <source>
        <strain evidence="8 9">DSM 4006</strain>
    </source>
</reference>
<dbReference type="Proteomes" id="UP001232973">
    <property type="component" value="Unassembled WGS sequence"/>
</dbReference>
<evidence type="ECO:0000256" key="1">
    <source>
        <dbReference type="ARBA" id="ARBA00010945"/>
    </source>
</evidence>
<evidence type="ECO:0000259" key="7">
    <source>
        <dbReference type="PROSITE" id="PS50173"/>
    </source>
</evidence>
<protein>
    <recommendedName>
        <fullName evidence="5">DNA polymerase IV</fullName>
        <shortName evidence="5">Pol IV</shortName>
        <ecNumber evidence="5">2.7.7.7</ecNumber>
    </recommendedName>
</protein>
<feature type="region of interest" description="Disordered" evidence="6">
    <location>
        <begin position="427"/>
        <end position="468"/>
    </location>
</feature>
<keyword evidence="5" id="KW-0479">Metal-binding</keyword>
<evidence type="ECO:0000256" key="6">
    <source>
        <dbReference type="SAM" id="MobiDB-lite"/>
    </source>
</evidence>
<dbReference type="SUPFAM" id="SSF100879">
    <property type="entry name" value="Lesion bypass DNA polymerase (Y-family), little finger domain"/>
    <property type="match status" value="1"/>
</dbReference>
<keyword evidence="5 8" id="KW-0808">Transferase</keyword>
<name>A0ABT9XMY8_9BACL</name>
<evidence type="ECO:0000313" key="9">
    <source>
        <dbReference type="Proteomes" id="UP001232973"/>
    </source>
</evidence>
<keyword evidence="2 5" id="KW-0515">Mutator protein</keyword>
<evidence type="ECO:0000256" key="4">
    <source>
        <dbReference type="ARBA" id="ARBA00022932"/>
    </source>
</evidence>
<accession>A0ABT9XMY8</accession>
<dbReference type="InterPro" id="IPR050116">
    <property type="entry name" value="DNA_polymerase-Y"/>
</dbReference>
<feature type="active site" evidence="5">
    <location>
        <position position="116"/>
    </location>
</feature>
<feature type="site" description="Substrate discrimination" evidence="5">
    <location>
        <position position="23"/>
    </location>
</feature>
<dbReference type="Pfam" id="PF11799">
    <property type="entry name" value="IMS_C"/>
    <property type="match status" value="1"/>
</dbReference>
<dbReference type="InterPro" id="IPR017961">
    <property type="entry name" value="DNA_pol_Y-fam_little_finger"/>
</dbReference>
<dbReference type="InterPro" id="IPR043128">
    <property type="entry name" value="Rev_trsase/Diguanyl_cyclase"/>
</dbReference>
<dbReference type="Gene3D" id="1.10.150.20">
    <property type="entry name" value="5' to 3' exonuclease, C-terminal subdomain"/>
    <property type="match status" value="1"/>
</dbReference>
<keyword evidence="5" id="KW-0227">DNA damage</keyword>
<dbReference type="EC" id="2.7.7.7" evidence="5"/>
<comment type="function">
    <text evidence="5">Poorly processive, error-prone DNA polymerase involved in untargeted mutagenesis. Copies undamaged DNA at stalled replication forks, which arise in vivo from mismatched or misaligned primer ends. These misaligned primers can be extended by PolIV. Exhibits no 3'-5' exonuclease (proofreading) activity. May be involved in translesional synthesis, in conjunction with the beta clamp from PolIII.</text>
</comment>
<feature type="binding site" evidence="5">
    <location>
        <position position="115"/>
    </location>
    <ligand>
        <name>Mg(2+)</name>
        <dbReference type="ChEBI" id="CHEBI:18420"/>
    </ligand>
</feature>
<sequence length="468" mass="52277">MTANGQECTLNRSILHIDMNAFYCSCHAAEEPELYKNRPTAVAGSPQTRHGVVVTASYEARQRGVRATMTVQEALRVCPDLIVIHPDFDLYRKYAKRVFALVRCYTPQVEIVSIDECFADVTGSRQFGTAQEIAQTLQQRILEELGLPCSIGIAPNLFLAKMASDFRKPMGLTVITLDDVPALLWPLPVQSMFGAGAKTAQRLERLGIRTIGDLARARPEPLLRSLGKRGLELRAWANGLDDRPVQAEPDAQKSIGHSITLSKDADQPNELAMVLMNLSDQVGRRVRRHGLAGRTVQLTIRYANRETIIRSRTLPVPTQLTEEIYREALALMTEHRRTDRKVRLLGVTLQNLQSAEADGVSSVAGNEDAPGTQVLLPLFADVAVPAADPEPRLTDDRRDRLRKLTEVTDRLRDRYGEDIVVRGRMLQPHESSQIRNRRVRGTSLQKDSFHKDSFQKGMNPSADFGRSD</sequence>
<proteinExistence type="inferred from homology"/>
<dbReference type="NCBIfam" id="NF002492">
    <property type="entry name" value="PRK01810.1"/>
    <property type="match status" value="1"/>
</dbReference>
<dbReference type="CDD" id="cd03586">
    <property type="entry name" value="PolY_Pol_IV_kappa"/>
    <property type="match status" value="1"/>
</dbReference>
<comment type="subunit">
    <text evidence="5">Monomer.</text>
</comment>
<keyword evidence="5" id="KW-0963">Cytoplasm</keyword>
<dbReference type="SUPFAM" id="SSF56672">
    <property type="entry name" value="DNA/RNA polymerases"/>
    <property type="match status" value="1"/>
</dbReference>
<dbReference type="Pfam" id="PF11798">
    <property type="entry name" value="IMS_HHH"/>
    <property type="match status" value="1"/>
</dbReference>
<dbReference type="NCBIfam" id="NF002677">
    <property type="entry name" value="PRK02406.1"/>
    <property type="match status" value="1"/>
</dbReference>
<comment type="caution">
    <text evidence="8">The sequence shown here is derived from an EMBL/GenBank/DDBJ whole genome shotgun (WGS) entry which is preliminary data.</text>
</comment>
<feature type="binding site" evidence="5">
    <location>
        <position position="18"/>
    </location>
    <ligand>
        <name>Mg(2+)</name>
        <dbReference type="ChEBI" id="CHEBI:18420"/>
    </ligand>
</feature>
<evidence type="ECO:0000256" key="5">
    <source>
        <dbReference type="HAMAP-Rule" id="MF_01113"/>
    </source>
</evidence>
<dbReference type="GO" id="GO:0003887">
    <property type="term" value="F:DNA-directed DNA polymerase activity"/>
    <property type="evidence" value="ECO:0007669"/>
    <property type="project" value="UniProtKB-EC"/>
</dbReference>
<dbReference type="Pfam" id="PF00817">
    <property type="entry name" value="IMS"/>
    <property type="match status" value="1"/>
</dbReference>
<dbReference type="RefSeq" id="WP_274456675.1">
    <property type="nucleotide sequence ID" value="NZ_CP067097.1"/>
</dbReference>
<dbReference type="PROSITE" id="PS50173">
    <property type="entry name" value="UMUC"/>
    <property type="match status" value="1"/>
</dbReference>
<dbReference type="InterPro" id="IPR024728">
    <property type="entry name" value="PolY_HhH_motif"/>
</dbReference>
<dbReference type="InterPro" id="IPR001126">
    <property type="entry name" value="UmuC"/>
</dbReference>
<keyword evidence="5" id="KW-0235">DNA replication</keyword>
<keyword evidence="4 5" id="KW-0239">DNA-directed DNA polymerase</keyword>
<keyword evidence="5" id="KW-0460">Magnesium</keyword>
<dbReference type="Gene3D" id="3.40.1170.60">
    <property type="match status" value="1"/>
</dbReference>
<keyword evidence="3 5" id="KW-0548">Nucleotidyltransferase</keyword>
<evidence type="ECO:0000256" key="3">
    <source>
        <dbReference type="ARBA" id="ARBA00022695"/>
    </source>
</evidence>
<keyword evidence="5" id="KW-0238">DNA-binding</keyword>
<comment type="catalytic activity">
    <reaction evidence="5">
        <text>DNA(n) + a 2'-deoxyribonucleoside 5'-triphosphate = DNA(n+1) + diphosphate</text>
        <dbReference type="Rhea" id="RHEA:22508"/>
        <dbReference type="Rhea" id="RHEA-COMP:17339"/>
        <dbReference type="Rhea" id="RHEA-COMP:17340"/>
        <dbReference type="ChEBI" id="CHEBI:33019"/>
        <dbReference type="ChEBI" id="CHEBI:61560"/>
        <dbReference type="ChEBI" id="CHEBI:173112"/>
        <dbReference type="EC" id="2.7.7.7"/>
    </reaction>
</comment>
<dbReference type="Gene3D" id="3.30.70.270">
    <property type="match status" value="1"/>
</dbReference>
<evidence type="ECO:0000313" key="8">
    <source>
        <dbReference type="EMBL" id="MDQ0191495.1"/>
    </source>
</evidence>